<proteinExistence type="predicted"/>
<sequence>MKVASIFFAFIFTLATYAQSTQPNFEKVGDMVKATYFHENGVVSQSGHFLNGKLHGEWTMFNEKGEKIALGSYVEGQKAGKWFFWKADGLQEVDFVDSRIAGVTQWDKSGNVVIN</sequence>
<keyword evidence="1" id="KW-0732">Signal</keyword>
<feature type="signal peptide" evidence="1">
    <location>
        <begin position="1"/>
        <end position="20"/>
    </location>
</feature>
<dbReference type="Proteomes" id="UP001549799">
    <property type="component" value="Unassembled WGS sequence"/>
</dbReference>
<feature type="chain" id="PRO_5046239446" evidence="1">
    <location>
        <begin position="21"/>
        <end position="115"/>
    </location>
</feature>
<name>A0ABV2SRC8_9FLAO</name>
<dbReference type="RefSeq" id="WP_354614081.1">
    <property type="nucleotide sequence ID" value="NZ_JBEXAE010000001.1"/>
</dbReference>
<accession>A0ABV2SRC8</accession>
<evidence type="ECO:0000313" key="3">
    <source>
        <dbReference type="Proteomes" id="UP001549799"/>
    </source>
</evidence>
<comment type="caution">
    <text evidence="2">The sequence shown here is derived from an EMBL/GenBank/DDBJ whole genome shotgun (WGS) entry which is preliminary data.</text>
</comment>
<evidence type="ECO:0000313" key="2">
    <source>
        <dbReference type="EMBL" id="MET6989707.1"/>
    </source>
</evidence>
<dbReference type="Gene3D" id="2.20.110.10">
    <property type="entry name" value="Histone H3 K4-specific methyltransferase SET7/9 N-terminal domain"/>
    <property type="match status" value="1"/>
</dbReference>
<protein>
    <submittedName>
        <fullName evidence="2">Nicotinic acid mononucleotide adenyltransferase</fullName>
    </submittedName>
</protein>
<organism evidence="2 3">
    <name type="scientific">Sediminicola arcticus</name>
    <dbReference type="NCBI Taxonomy" id="1574308"/>
    <lineage>
        <taxon>Bacteria</taxon>
        <taxon>Pseudomonadati</taxon>
        <taxon>Bacteroidota</taxon>
        <taxon>Flavobacteriia</taxon>
        <taxon>Flavobacteriales</taxon>
        <taxon>Flavobacteriaceae</taxon>
        <taxon>Sediminicola</taxon>
    </lineage>
</organism>
<gene>
    <name evidence="2" type="ORF">ABXZ36_03480</name>
</gene>
<reference evidence="2 3" key="1">
    <citation type="submission" date="2024-07" db="EMBL/GenBank/DDBJ databases">
        <title>The genome sequence of type strain Sediminicola arcticus GDMCC 1.2805.</title>
        <authorList>
            <person name="Liu Y."/>
        </authorList>
    </citation>
    <scope>NUCLEOTIDE SEQUENCE [LARGE SCALE GENOMIC DNA]</scope>
    <source>
        <strain evidence="2 3">GDMCC 1.2805</strain>
    </source>
</reference>
<dbReference type="SUPFAM" id="SSF82185">
    <property type="entry name" value="Histone H3 K4-specific methyltransferase SET7/9 N-terminal domain"/>
    <property type="match status" value="1"/>
</dbReference>
<evidence type="ECO:0000256" key="1">
    <source>
        <dbReference type="SAM" id="SignalP"/>
    </source>
</evidence>
<keyword evidence="3" id="KW-1185">Reference proteome</keyword>
<dbReference type="EMBL" id="JBEXAE010000001">
    <property type="protein sequence ID" value="MET6989707.1"/>
    <property type="molecule type" value="Genomic_DNA"/>
</dbReference>